<evidence type="ECO:0000256" key="1">
    <source>
        <dbReference type="SAM" id="MobiDB-lite"/>
    </source>
</evidence>
<organism evidence="2 3">
    <name type="scientific">Ramlibacter pallidus</name>
    <dbReference type="NCBI Taxonomy" id="2780087"/>
    <lineage>
        <taxon>Bacteria</taxon>
        <taxon>Pseudomonadati</taxon>
        <taxon>Pseudomonadota</taxon>
        <taxon>Betaproteobacteria</taxon>
        <taxon>Burkholderiales</taxon>
        <taxon>Comamonadaceae</taxon>
        <taxon>Ramlibacter</taxon>
    </lineage>
</organism>
<reference evidence="2 3" key="1">
    <citation type="submission" date="2020-10" db="EMBL/GenBank/DDBJ databases">
        <title>Ramlibacter sp. HM2 16S ribosomal RNA gene Genome sequencing and assembly.</title>
        <authorList>
            <person name="Kang M."/>
        </authorList>
    </citation>
    <scope>NUCLEOTIDE SEQUENCE [LARGE SCALE GENOMIC DNA]</scope>
    <source>
        <strain evidence="2 3">HM2</strain>
    </source>
</reference>
<feature type="region of interest" description="Disordered" evidence="1">
    <location>
        <begin position="71"/>
        <end position="93"/>
    </location>
</feature>
<name>A0ABR9S229_9BURK</name>
<comment type="caution">
    <text evidence="2">The sequence shown here is derived from an EMBL/GenBank/DDBJ whole genome shotgun (WGS) entry which is preliminary data.</text>
</comment>
<dbReference type="Pfam" id="PF07813">
    <property type="entry name" value="LTXXQ"/>
    <property type="match status" value="1"/>
</dbReference>
<dbReference type="EMBL" id="JADDIV010000002">
    <property type="protein sequence ID" value="MBE7367561.1"/>
    <property type="molecule type" value="Genomic_DNA"/>
</dbReference>
<evidence type="ECO:0000313" key="3">
    <source>
        <dbReference type="Proteomes" id="UP000806285"/>
    </source>
</evidence>
<dbReference type="Proteomes" id="UP000806285">
    <property type="component" value="Unassembled WGS sequence"/>
</dbReference>
<accession>A0ABR9S229</accession>
<gene>
    <name evidence="2" type="ORF">IM787_08290</name>
</gene>
<protein>
    <submittedName>
        <fullName evidence="2">Spy/CpxP family protein refolding chaperone</fullName>
    </submittedName>
</protein>
<dbReference type="InterPro" id="IPR012899">
    <property type="entry name" value="LTXXQ"/>
</dbReference>
<evidence type="ECO:0000313" key="2">
    <source>
        <dbReference type="EMBL" id="MBE7367561.1"/>
    </source>
</evidence>
<proteinExistence type="predicted"/>
<keyword evidence="3" id="KW-1185">Reference proteome</keyword>
<sequence length="145" mass="16188">MMQGQRGQGAQDPARAERMRARMQERMAQRLGVLKAQLKITPAQEGAWTAWTTALQPSANRPQRLDRAAMARMTTPERIDQMKARRAARHAEMDRRLDATKTFYGTLNAEQKAVFDAVGMQAFRQGKRGFGGGHGGGHHGHHGQR</sequence>